<dbReference type="GO" id="GO:0006954">
    <property type="term" value="P:inflammatory response"/>
    <property type="evidence" value="ECO:0007669"/>
    <property type="project" value="UniProtKB-KW"/>
</dbReference>
<accession>A0A8J6GER4</accession>
<dbReference type="GO" id="GO:0005524">
    <property type="term" value="F:ATP binding"/>
    <property type="evidence" value="ECO:0007669"/>
    <property type="project" value="UniProtKB-KW"/>
</dbReference>
<dbReference type="SMART" id="SM01289">
    <property type="entry name" value="PYRIN"/>
    <property type="match status" value="1"/>
</dbReference>
<keyword evidence="2" id="KW-0963">Cytoplasm</keyword>
<dbReference type="GO" id="GO:0061702">
    <property type="term" value="C:canonical inflammasome complex"/>
    <property type="evidence" value="ECO:0007669"/>
    <property type="project" value="TreeGrafter"/>
</dbReference>
<evidence type="ECO:0000313" key="11">
    <source>
        <dbReference type="EMBL" id="KAH0508982.1"/>
    </source>
</evidence>
<protein>
    <submittedName>
        <fullName evidence="11">NACHT, LRR and PYD domains-containing protein 9A</fullName>
    </submittedName>
</protein>
<sequence>MAESSGLGVALCLKQLSDATFLHFKNLLIKEPELQVNPVLCANIKLASRKGLITLLHAYYPGQVWDIMSRTFLQVNRRDLWTKVQELRRDKRTYKEIMKTAFHHIWTFEDNLYVLDAEYEVVTGMQYKVLQEVFDPELKPVTAVILGAEAIGKTTFLRKAMLDWASGNLWKNRFQYVFFFSLVSLNSTTELSLAQLLLSQLSASSETLDDALSDPRKILFILDGFDHLKFDLDIRTNLCDDWRKTLPTQIVLSSLIQKVMLPESSLLLELGNPSIPKIYPLLQYPREITMGGLNKASRKFYYMSFFSSYQKGRDIFNFLKTMQPLLSLCRNPYMCWMICRTIKGQCDRGEELNLVYEPDSALYTSFMVSSFRSVYDNHPSRQNRARLKTLCTLAAEGMWKQVFVFKSEDLRRNGITEPEQTSWLRMNFLSYRGDCFMFYHPTLQSYFAALFYFLREDKDTPHPIIGSLLQFLREVYAHGQTQWLRTGMFVFGIATEKVAAMLNPHFGFIPSRDVRGVIFNCFRNMNQEEFSKTLRAQSLFKSLFGNKEEEFVTQVMGLFEEMTVDISNVDVLTVATYSLLRSQKLKKLHLHIQERVFTETYNPRDGDIETFRRHKKCSFMTNFGDGTLFHTALQLPHLTSLNLYGTNLSNDAVEKMCSGLKSPTCNLEELLLGKCGISSNACVEIVTSLNLGKLKHLSLVENPVQNKGVMVLCKILKDPSCVLEKLMLDMCVLTTACCADLASAVSTCRTLTRLTLDWVTLDHHGVELLCEALTCRGCSLKVLGLDKSALSEESQKLLQDVEKKSNLNILHYPWVKEENKMRGVRLLWNSKNWS</sequence>
<gene>
    <name evidence="11" type="ORF">LTLLF_161385</name>
</gene>
<proteinExistence type="predicted"/>
<dbReference type="InterPro" id="IPR041075">
    <property type="entry name" value="NOD1/2_WH"/>
</dbReference>
<dbReference type="EMBL" id="JAATJU010023038">
    <property type="protein sequence ID" value="KAH0508982.1"/>
    <property type="molecule type" value="Genomic_DNA"/>
</dbReference>
<evidence type="ECO:0000256" key="8">
    <source>
        <dbReference type="ARBA" id="ARBA00022859"/>
    </source>
</evidence>
<keyword evidence="8" id="KW-0391">Immunity</keyword>
<dbReference type="Proteomes" id="UP000710432">
    <property type="component" value="Unassembled WGS sequence"/>
</dbReference>
<dbReference type="AlphaFoldDB" id="A0A8J6GER4"/>
<keyword evidence="4" id="KW-0433">Leucine-rich repeat</keyword>
<dbReference type="GO" id="GO:0045087">
    <property type="term" value="P:innate immune response"/>
    <property type="evidence" value="ECO:0007669"/>
    <property type="project" value="UniProtKB-KW"/>
</dbReference>
<evidence type="ECO:0000256" key="5">
    <source>
        <dbReference type="ARBA" id="ARBA00022737"/>
    </source>
</evidence>
<evidence type="ECO:0000256" key="6">
    <source>
        <dbReference type="ARBA" id="ARBA00022741"/>
    </source>
</evidence>
<evidence type="ECO:0000259" key="10">
    <source>
        <dbReference type="PROSITE" id="PS50837"/>
    </source>
</evidence>
<dbReference type="SUPFAM" id="SSF52047">
    <property type="entry name" value="RNI-like"/>
    <property type="match status" value="1"/>
</dbReference>
<dbReference type="InterPro" id="IPR011029">
    <property type="entry name" value="DEATH-like_dom_sf"/>
</dbReference>
<dbReference type="Pfam" id="PF02758">
    <property type="entry name" value="PYRIN"/>
    <property type="match status" value="1"/>
</dbReference>
<comment type="subcellular location">
    <subcellularLocation>
        <location evidence="1">Cytoplasm</location>
    </subcellularLocation>
</comment>
<dbReference type="Pfam" id="PF17776">
    <property type="entry name" value="NLRC4_HD2"/>
    <property type="match status" value="1"/>
</dbReference>
<keyword evidence="6" id="KW-0547">Nucleotide-binding</keyword>
<comment type="caution">
    <text evidence="11">The sequence shown here is derived from an EMBL/GenBank/DDBJ whole genome shotgun (WGS) entry which is preliminary data.</text>
</comment>
<dbReference type="InterPro" id="IPR032675">
    <property type="entry name" value="LRR_dom_sf"/>
</dbReference>
<evidence type="ECO:0000256" key="9">
    <source>
        <dbReference type="ARBA" id="ARBA00023198"/>
    </source>
</evidence>
<evidence type="ECO:0000256" key="7">
    <source>
        <dbReference type="ARBA" id="ARBA00022840"/>
    </source>
</evidence>
<dbReference type="InterPro" id="IPR050637">
    <property type="entry name" value="NLRP_innate_immun_reg"/>
</dbReference>
<dbReference type="InterPro" id="IPR041267">
    <property type="entry name" value="NLRP_HD2"/>
</dbReference>
<dbReference type="Pfam" id="PF05729">
    <property type="entry name" value="NACHT"/>
    <property type="match status" value="1"/>
</dbReference>
<dbReference type="PANTHER" id="PTHR45690:SF13">
    <property type="entry name" value="NACHT, LRR AND PYD DOMAINS-CONTAINING PROTEIN 9"/>
    <property type="match status" value="1"/>
</dbReference>
<dbReference type="PANTHER" id="PTHR45690">
    <property type="entry name" value="NACHT, LRR AND PYD DOMAINS-CONTAINING PROTEIN 12"/>
    <property type="match status" value="1"/>
</dbReference>
<dbReference type="InterPro" id="IPR007111">
    <property type="entry name" value="NACHT_NTPase"/>
</dbReference>
<dbReference type="Gene3D" id="3.40.50.300">
    <property type="entry name" value="P-loop containing nucleotide triphosphate hydrolases"/>
    <property type="match status" value="1"/>
</dbReference>
<dbReference type="SMART" id="SM00368">
    <property type="entry name" value="LRR_RI"/>
    <property type="match status" value="2"/>
</dbReference>
<dbReference type="InterPro" id="IPR004020">
    <property type="entry name" value="DAPIN"/>
</dbReference>
<dbReference type="InterPro" id="IPR027417">
    <property type="entry name" value="P-loop_NTPase"/>
</dbReference>
<dbReference type="PROSITE" id="PS50837">
    <property type="entry name" value="NACHT"/>
    <property type="match status" value="1"/>
</dbReference>
<reference evidence="11" key="1">
    <citation type="submission" date="2020-03" db="EMBL/GenBank/DDBJ databases">
        <title>Studies in the Genomics of Life Span.</title>
        <authorList>
            <person name="Glass D."/>
        </authorList>
    </citation>
    <scope>NUCLEOTIDE SEQUENCE</scope>
    <source>
        <strain evidence="11">LTLLF</strain>
        <tissue evidence="11">Muscle</tissue>
    </source>
</reference>
<evidence type="ECO:0000313" key="12">
    <source>
        <dbReference type="Proteomes" id="UP000710432"/>
    </source>
</evidence>
<name>A0A8J6GER4_MICOH</name>
<evidence type="ECO:0000256" key="3">
    <source>
        <dbReference type="ARBA" id="ARBA00022588"/>
    </source>
</evidence>
<dbReference type="Gene3D" id="3.80.10.10">
    <property type="entry name" value="Ribonuclease Inhibitor"/>
    <property type="match status" value="1"/>
</dbReference>
<evidence type="ECO:0000256" key="2">
    <source>
        <dbReference type="ARBA" id="ARBA00022490"/>
    </source>
</evidence>
<keyword evidence="9" id="KW-0395">Inflammatory response</keyword>
<evidence type="ECO:0000256" key="1">
    <source>
        <dbReference type="ARBA" id="ARBA00004496"/>
    </source>
</evidence>
<dbReference type="Pfam" id="PF17779">
    <property type="entry name" value="WHD_NOD2"/>
    <property type="match status" value="1"/>
</dbReference>
<organism evidence="11 12">
    <name type="scientific">Microtus ochrogaster</name>
    <name type="common">Prairie vole</name>
    <dbReference type="NCBI Taxonomy" id="79684"/>
    <lineage>
        <taxon>Eukaryota</taxon>
        <taxon>Metazoa</taxon>
        <taxon>Chordata</taxon>
        <taxon>Craniata</taxon>
        <taxon>Vertebrata</taxon>
        <taxon>Euteleostomi</taxon>
        <taxon>Mammalia</taxon>
        <taxon>Eutheria</taxon>
        <taxon>Euarchontoglires</taxon>
        <taxon>Glires</taxon>
        <taxon>Rodentia</taxon>
        <taxon>Myomorpha</taxon>
        <taxon>Muroidea</taxon>
        <taxon>Cricetidae</taxon>
        <taxon>Arvicolinae</taxon>
        <taxon>Microtus</taxon>
    </lineage>
</organism>
<dbReference type="GO" id="GO:0050727">
    <property type="term" value="P:regulation of inflammatory response"/>
    <property type="evidence" value="ECO:0007669"/>
    <property type="project" value="TreeGrafter"/>
</dbReference>
<dbReference type="SUPFAM" id="SSF47986">
    <property type="entry name" value="DEATH domain"/>
    <property type="match status" value="1"/>
</dbReference>
<keyword evidence="5" id="KW-0677">Repeat</keyword>
<evidence type="ECO:0000256" key="4">
    <source>
        <dbReference type="ARBA" id="ARBA00022614"/>
    </source>
</evidence>
<keyword evidence="3" id="KW-0399">Innate immunity</keyword>
<keyword evidence="7" id="KW-0067">ATP-binding</keyword>
<feature type="domain" description="NACHT" evidence="10">
    <location>
        <begin position="141"/>
        <end position="268"/>
    </location>
</feature>